<dbReference type="Proteomes" id="UP000191691">
    <property type="component" value="Unassembled WGS sequence"/>
</dbReference>
<protein>
    <submittedName>
        <fullName evidence="2">Uncharacterized protein</fullName>
    </submittedName>
</protein>
<dbReference type="AlphaFoldDB" id="A0A1V6Y586"/>
<sequence>MLLDDLDGARLSVIGDMRDMARVNPDERASAAQMLVKAFHGESLTTQRSRIPPLTPTKPEPRPEPQSHPGPMHQVRYRPAQDMPKFPKPLTNQFRVRLEGIPLPQEGVDLPPMLDILASYKGFVCDRI</sequence>
<name>A0A1V6Y586_PENNA</name>
<evidence type="ECO:0000313" key="2">
    <source>
        <dbReference type="EMBL" id="OQE82508.1"/>
    </source>
</evidence>
<keyword evidence="3" id="KW-1185">Reference proteome</keyword>
<proteinExistence type="predicted"/>
<gene>
    <name evidence="2" type="ORF">PENNAL_c0036G08617</name>
</gene>
<accession>A0A1V6Y586</accession>
<evidence type="ECO:0000256" key="1">
    <source>
        <dbReference type="SAM" id="MobiDB-lite"/>
    </source>
</evidence>
<evidence type="ECO:0000313" key="3">
    <source>
        <dbReference type="Proteomes" id="UP000191691"/>
    </source>
</evidence>
<organism evidence="2 3">
    <name type="scientific">Penicillium nalgiovense</name>
    <dbReference type="NCBI Taxonomy" id="60175"/>
    <lineage>
        <taxon>Eukaryota</taxon>
        <taxon>Fungi</taxon>
        <taxon>Dikarya</taxon>
        <taxon>Ascomycota</taxon>
        <taxon>Pezizomycotina</taxon>
        <taxon>Eurotiomycetes</taxon>
        <taxon>Eurotiomycetidae</taxon>
        <taxon>Eurotiales</taxon>
        <taxon>Aspergillaceae</taxon>
        <taxon>Penicillium</taxon>
    </lineage>
</organism>
<dbReference type="EMBL" id="MOOB01000036">
    <property type="protein sequence ID" value="OQE82508.1"/>
    <property type="molecule type" value="Genomic_DNA"/>
</dbReference>
<comment type="caution">
    <text evidence="2">The sequence shown here is derived from an EMBL/GenBank/DDBJ whole genome shotgun (WGS) entry which is preliminary data.</text>
</comment>
<reference evidence="3" key="1">
    <citation type="journal article" date="2017" name="Nat. Microbiol.">
        <title>Global analysis of biosynthetic gene clusters reveals vast potential of secondary metabolite production in Penicillium species.</title>
        <authorList>
            <person name="Nielsen J.C."/>
            <person name="Grijseels S."/>
            <person name="Prigent S."/>
            <person name="Ji B."/>
            <person name="Dainat J."/>
            <person name="Nielsen K.F."/>
            <person name="Frisvad J.C."/>
            <person name="Workman M."/>
            <person name="Nielsen J."/>
        </authorList>
    </citation>
    <scope>NUCLEOTIDE SEQUENCE [LARGE SCALE GENOMIC DNA]</scope>
    <source>
        <strain evidence="3">IBT 13039</strain>
    </source>
</reference>
<feature type="region of interest" description="Disordered" evidence="1">
    <location>
        <begin position="41"/>
        <end position="88"/>
    </location>
</feature>
<dbReference type="STRING" id="60175.A0A1V6Y586"/>